<dbReference type="InParanoid" id="A0A1Y5U070"/>
<feature type="coiled-coil region" evidence="1">
    <location>
        <begin position="107"/>
        <end position="175"/>
    </location>
</feature>
<keyword evidence="2" id="KW-0472">Membrane</keyword>
<dbReference type="Proteomes" id="UP000193200">
    <property type="component" value="Unassembled WGS sequence"/>
</dbReference>
<evidence type="ECO:0000256" key="1">
    <source>
        <dbReference type="SAM" id="Coils"/>
    </source>
</evidence>
<keyword evidence="4" id="KW-1185">Reference proteome</keyword>
<organism evidence="3 4">
    <name type="scientific">Oceanibacterium hippocampi</name>
    <dbReference type="NCBI Taxonomy" id="745714"/>
    <lineage>
        <taxon>Bacteria</taxon>
        <taxon>Pseudomonadati</taxon>
        <taxon>Pseudomonadota</taxon>
        <taxon>Alphaproteobacteria</taxon>
        <taxon>Sneathiellales</taxon>
        <taxon>Sneathiellaceae</taxon>
        <taxon>Oceanibacterium</taxon>
    </lineage>
</organism>
<dbReference type="RefSeq" id="WP_085885905.1">
    <property type="nucleotide sequence ID" value="NZ_FWFR01000013.1"/>
</dbReference>
<dbReference type="EMBL" id="FWFR01000013">
    <property type="protein sequence ID" value="SLN77883.1"/>
    <property type="molecule type" value="Genomic_DNA"/>
</dbReference>
<evidence type="ECO:0000313" key="3">
    <source>
        <dbReference type="EMBL" id="SLN77883.1"/>
    </source>
</evidence>
<feature type="transmembrane region" description="Helical" evidence="2">
    <location>
        <begin position="21"/>
        <end position="50"/>
    </location>
</feature>
<reference evidence="3 4" key="1">
    <citation type="submission" date="2017-03" db="EMBL/GenBank/DDBJ databases">
        <authorList>
            <person name="Afonso C.L."/>
            <person name="Miller P.J."/>
            <person name="Scott M.A."/>
            <person name="Spackman E."/>
            <person name="Goraichik I."/>
            <person name="Dimitrov K.M."/>
            <person name="Suarez D.L."/>
            <person name="Swayne D.E."/>
        </authorList>
    </citation>
    <scope>NUCLEOTIDE SEQUENCE [LARGE SCALE GENOMIC DNA]</scope>
    <source>
        <strain evidence="3 4">CECT 7691</strain>
    </source>
</reference>
<evidence type="ECO:0008006" key="5">
    <source>
        <dbReference type="Google" id="ProtNLM"/>
    </source>
</evidence>
<protein>
    <recommendedName>
        <fullName evidence="5">Chromosome partition protein Smc</fullName>
    </recommendedName>
</protein>
<feature type="coiled-coil region" evidence="1">
    <location>
        <begin position="56"/>
        <end position="83"/>
    </location>
</feature>
<name>A0A1Y5U070_9PROT</name>
<keyword evidence="2" id="KW-0812">Transmembrane</keyword>
<sequence>MAEFGDRNVFRDVDRSYRRGLVLGLTFAELFLLLVFLLLMALAGTALHWWEEIQKTDVLEASNEQISEKLKAAEEELMALSEIGKRLSDSGLSPEQITTLIASERERLFSQQELARINEENKRIQEEAEEMKRQIDYLRPLAELGTQANAREAALKEALEKLEQLSSERESMQALADIGREFKEWSSPGFVDS</sequence>
<evidence type="ECO:0000313" key="4">
    <source>
        <dbReference type="Proteomes" id="UP000193200"/>
    </source>
</evidence>
<keyword evidence="1" id="KW-0175">Coiled coil</keyword>
<gene>
    <name evidence="3" type="ORF">OCH7691_04584</name>
</gene>
<dbReference type="AlphaFoldDB" id="A0A1Y5U070"/>
<accession>A0A1Y5U070</accession>
<proteinExistence type="predicted"/>
<keyword evidence="2" id="KW-1133">Transmembrane helix</keyword>
<evidence type="ECO:0000256" key="2">
    <source>
        <dbReference type="SAM" id="Phobius"/>
    </source>
</evidence>